<dbReference type="Proteomes" id="UP001183607">
    <property type="component" value="Unassembled WGS sequence"/>
</dbReference>
<evidence type="ECO:0000313" key="1">
    <source>
        <dbReference type="EMBL" id="MDT0417870.1"/>
    </source>
</evidence>
<organism evidence="1 2">
    <name type="scientific">Streptomyces evansiae</name>
    <dbReference type="NCBI Taxonomy" id="3075535"/>
    <lineage>
        <taxon>Bacteria</taxon>
        <taxon>Bacillati</taxon>
        <taxon>Actinomycetota</taxon>
        <taxon>Actinomycetes</taxon>
        <taxon>Kitasatosporales</taxon>
        <taxon>Streptomycetaceae</taxon>
        <taxon>Streptomyces</taxon>
    </lineage>
</organism>
<proteinExistence type="predicted"/>
<name>A0ABD5ECB3_9ACTN</name>
<gene>
    <name evidence="1" type="ORF">RM574_20520</name>
</gene>
<evidence type="ECO:0000313" key="2">
    <source>
        <dbReference type="Proteomes" id="UP001183607"/>
    </source>
</evidence>
<dbReference type="AlphaFoldDB" id="A0ABD5ECB3"/>
<dbReference type="EMBL" id="JAVRER010000034">
    <property type="protein sequence ID" value="MDT0417870.1"/>
    <property type="molecule type" value="Genomic_DNA"/>
</dbReference>
<comment type="caution">
    <text evidence="1">The sequence shown here is derived from an EMBL/GenBank/DDBJ whole genome shotgun (WGS) entry which is preliminary data.</text>
</comment>
<reference evidence="2" key="1">
    <citation type="submission" date="2023-07" db="EMBL/GenBank/DDBJ databases">
        <title>30 novel species of actinomycetes from the DSMZ collection.</title>
        <authorList>
            <person name="Nouioui I."/>
        </authorList>
    </citation>
    <scope>NUCLEOTIDE SEQUENCE [LARGE SCALE GENOMIC DNA]</scope>
    <source>
        <strain evidence="2">DSM 41982</strain>
    </source>
</reference>
<protein>
    <submittedName>
        <fullName evidence="1">Uncharacterized protein</fullName>
    </submittedName>
</protein>
<accession>A0ABD5ECB3</accession>
<dbReference type="RefSeq" id="WP_311677354.1">
    <property type="nucleotide sequence ID" value="NZ_JAVRER010000034.1"/>
</dbReference>
<sequence>MYGGDRPGRRPPAAWEAREILLAFPGRVAAEGRLREALIDALTTDASPVPDASLAARALAFDATLGGADPAAVPLRLVETALLRDWLRRLAPLGERMSGRVRS</sequence>